<dbReference type="GO" id="GO:0003824">
    <property type="term" value="F:catalytic activity"/>
    <property type="evidence" value="ECO:0007669"/>
    <property type="project" value="InterPro"/>
</dbReference>
<name>A0A9W9KPD4_9EURO</name>
<feature type="non-terminal residue" evidence="1">
    <location>
        <position position="186"/>
    </location>
</feature>
<dbReference type="SUPFAM" id="SSF53167">
    <property type="entry name" value="Purine and uridine phosphorylases"/>
    <property type="match status" value="1"/>
</dbReference>
<dbReference type="PANTHER" id="PTHR46082">
    <property type="entry name" value="ATP/GTP-BINDING PROTEIN-RELATED"/>
    <property type="match status" value="1"/>
</dbReference>
<protein>
    <recommendedName>
        <fullName evidence="3">Nucleoside phosphorylase domain-containing protein</fullName>
    </recommendedName>
</protein>
<dbReference type="PANTHER" id="PTHR46082:SF11">
    <property type="entry name" value="AAA+ ATPASE DOMAIN-CONTAINING PROTEIN-RELATED"/>
    <property type="match status" value="1"/>
</dbReference>
<dbReference type="InterPro" id="IPR035994">
    <property type="entry name" value="Nucleoside_phosphorylase_sf"/>
</dbReference>
<dbReference type="Gene3D" id="3.40.50.1580">
    <property type="entry name" value="Nucleoside phosphorylase domain"/>
    <property type="match status" value="1"/>
</dbReference>
<proteinExistence type="predicted"/>
<comment type="caution">
    <text evidence="1">The sequence shown here is derived from an EMBL/GenBank/DDBJ whole genome shotgun (WGS) entry which is preliminary data.</text>
</comment>
<dbReference type="OrthoDB" id="1577640at2759"/>
<accession>A0A9W9KPD4</accession>
<evidence type="ECO:0000313" key="1">
    <source>
        <dbReference type="EMBL" id="KAJ5113445.1"/>
    </source>
</evidence>
<evidence type="ECO:0000313" key="2">
    <source>
        <dbReference type="Proteomes" id="UP001149165"/>
    </source>
</evidence>
<reference evidence="1" key="2">
    <citation type="journal article" date="2023" name="IMA Fungus">
        <title>Comparative genomic study of the Penicillium genus elucidates a diverse pangenome and 15 lateral gene transfer events.</title>
        <authorList>
            <person name="Petersen C."/>
            <person name="Sorensen T."/>
            <person name="Nielsen M.R."/>
            <person name="Sondergaard T.E."/>
            <person name="Sorensen J.L."/>
            <person name="Fitzpatrick D.A."/>
            <person name="Frisvad J.C."/>
            <person name="Nielsen K.L."/>
        </authorList>
    </citation>
    <scope>NUCLEOTIDE SEQUENCE</scope>
    <source>
        <strain evidence="1">IBT 30069</strain>
    </source>
</reference>
<sequence>RDLKYVYYYVLPPLETFQIGWICALPTETAVAKEMLDENFGILDRLKRLNTYTLGRIGKHQVAIACLPGGQYGTTSATSVANNMVRTFSKSLWFGLMVGVGSEIPSAAHDIRLGDVVISYPEGTSGGVLQYDMGRVGTNGEFQETGSLNSPLMALLTATNLCTGNGVPCGFLCSGRQKCHTVSNHQ</sequence>
<dbReference type="GO" id="GO:0009116">
    <property type="term" value="P:nucleoside metabolic process"/>
    <property type="evidence" value="ECO:0007669"/>
    <property type="project" value="InterPro"/>
</dbReference>
<organism evidence="1 2">
    <name type="scientific">Penicillium angulare</name>
    <dbReference type="NCBI Taxonomy" id="116970"/>
    <lineage>
        <taxon>Eukaryota</taxon>
        <taxon>Fungi</taxon>
        <taxon>Dikarya</taxon>
        <taxon>Ascomycota</taxon>
        <taxon>Pezizomycotina</taxon>
        <taxon>Eurotiomycetes</taxon>
        <taxon>Eurotiomycetidae</taxon>
        <taxon>Eurotiales</taxon>
        <taxon>Aspergillaceae</taxon>
        <taxon>Penicillium</taxon>
    </lineage>
</organism>
<dbReference type="InterPro" id="IPR053137">
    <property type="entry name" value="NLR-like"/>
</dbReference>
<dbReference type="AlphaFoldDB" id="A0A9W9KPD4"/>
<evidence type="ECO:0008006" key="3">
    <source>
        <dbReference type="Google" id="ProtNLM"/>
    </source>
</evidence>
<keyword evidence="2" id="KW-1185">Reference proteome</keyword>
<reference evidence="1" key="1">
    <citation type="submission" date="2022-11" db="EMBL/GenBank/DDBJ databases">
        <authorList>
            <person name="Petersen C."/>
        </authorList>
    </citation>
    <scope>NUCLEOTIDE SEQUENCE</scope>
    <source>
        <strain evidence="1">IBT 30069</strain>
    </source>
</reference>
<dbReference type="Proteomes" id="UP001149165">
    <property type="component" value="Unassembled WGS sequence"/>
</dbReference>
<gene>
    <name evidence="1" type="ORF">N7456_001979</name>
</gene>
<dbReference type="EMBL" id="JAPQKH010000002">
    <property type="protein sequence ID" value="KAJ5113445.1"/>
    <property type="molecule type" value="Genomic_DNA"/>
</dbReference>